<sequence>MQILFQHCRILIWLACSVGIACAPTFADDRAVSFELDIQPILTAQACNSGACHGKQRGQNGFQLSLLGFDSEFDHAAVSRDARGRRIFPASPENSLLLLKATAELPHGGGRKLERDSEDYQMLTRWIRQGAPRRVDGEPTLVKVTLERDSFSLTPSESQTLRVTAHYSDESTRDVTRLSTYLSNDDAVVSVDANGVIQAGSLPGETAVMARYMNHIEVANVVIPQTEPLPSAIFESLERNGVIDELVYEKLQALGIEPSPLVDDPVFLRRVSLDLIGRLPTVEEARAFLDGSESETPAQRRAKLVDQLLERPEFADHWAGYWADLLRPNPYRVGIKAVMNYDNWIRQQFRDEVPYDTFVRQLVTAKGSTWQNGAATLYRDRRSPDEVATMVSQLFLGIRLDCAKCHHHPFERWSQQDFYQFAAYFSKVGYKGTGLSPPISGGEEIVFTSSKGSVSHPLTGETMTPTPLFEVAGADAADPNADNHGAPIDPREALAQWMTSTDNDFFAKVHVNRTWGILMGRGLVEPVDDLRTTNPATNPTLLSALAEEFQASGYDFKRLLKTITLSQVYRHSSEPTASNVADRLNYSRHYRRRLRAEVLADAVADVTQTTESFQAMPPDSRANQVWTTRVNSIFLDTFGRPNENQDPPCERTPDSTVTQALHLMNSQQLDTRVRSDEGRAASLAASDKSPQQIVDELYLATFTRYPTAQERDYAIELITAAADRRGVIEDLMWAMLNAPEFSILN</sequence>
<dbReference type="InterPro" id="IPR022655">
    <property type="entry name" value="DUF1553"/>
</dbReference>
<feature type="signal peptide" evidence="1">
    <location>
        <begin position="1"/>
        <end position="27"/>
    </location>
</feature>
<accession>A0ABP8MVG6</accession>
<keyword evidence="5" id="KW-1185">Reference proteome</keyword>
<evidence type="ECO:0000259" key="2">
    <source>
        <dbReference type="Pfam" id="PF07583"/>
    </source>
</evidence>
<comment type="caution">
    <text evidence="4">The sequence shown here is derived from an EMBL/GenBank/DDBJ whole genome shotgun (WGS) entry which is preliminary data.</text>
</comment>
<feature type="domain" description="DUF1549" evidence="2">
    <location>
        <begin position="243"/>
        <end position="428"/>
    </location>
</feature>
<feature type="domain" description="DUF1553" evidence="3">
    <location>
        <begin position="491"/>
        <end position="716"/>
    </location>
</feature>
<evidence type="ECO:0000313" key="4">
    <source>
        <dbReference type="EMBL" id="GAA4455424.1"/>
    </source>
</evidence>
<proteinExistence type="predicted"/>
<dbReference type="Proteomes" id="UP001500840">
    <property type="component" value="Unassembled WGS sequence"/>
</dbReference>
<dbReference type="EMBL" id="BAABGA010000035">
    <property type="protein sequence ID" value="GAA4455424.1"/>
    <property type="molecule type" value="Genomic_DNA"/>
</dbReference>
<dbReference type="Pfam" id="PF07583">
    <property type="entry name" value="PSCyt2"/>
    <property type="match status" value="1"/>
</dbReference>
<reference evidence="5" key="1">
    <citation type="journal article" date="2019" name="Int. J. Syst. Evol. Microbiol.">
        <title>The Global Catalogue of Microorganisms (GCM) 10K type strain sequencing project: providing services to taxonomists for standard genome sequencing and annotation.</title>
        <authorList>
            <consortium name="The Broad Institute Genomics Platform"/>
            <consortium name="The Broad Institute Genome Sequencing Center for Infectious Disease"/>
            <person name="Wu L."/>
            <person name="Ma J."/>
        </authorList>
    </citation>
    <scope>NUCLEOTIDE SEQUENCE [LARGE SCALE GENOMIC DNA]</scope>
    <source>
        <strain evidence="5">JCM 17759</strain>
    </source>
</reference>
<name>A0ABP8MVG6_9BACT</name>
<dbReference type="InterPro" id="IPR011444">
    <property type="entry name" value="DUF1549"/>
</dbReference>
<organism evidence="4 5">
    <name type="scientific">Novipirellula rosea</name>
    <dbReference type="NCBI Taxonomy" id="1031540"/>
    <lineage>
        <taxon>Bacteria</taxon>
        <taxon>Pseudomonadati</taxon>
        <taxon>Planctomycetota</taxon>
        <taxon>Planctomycetia</taxon>
        <taxon>Pirellulales</taxon>
        <taxon>Pirellulaceae</taxon>
        <taxon>Novipirellula</taxon>
    </lineage>
</organism>
<dbReference type="PANTHER" id="PTHR35889:SF3">
    <property type="entry name" value="F-BOX DOMAIN-CONTAINING PROTEIN"/>
    <property type="match status" value="1"/>
</dbReference>
<protein>
    <submittedName>
        <fullName evidence="4">DUF1549 and DUF1553 domain-containing protein</fullName>
    </submittedName>
</protein>
<dbReference type="Pfam" id="PF07587">
    <property type="entry name" value="PSD1"/>
    <property type="match status" value="1"/>
</dbReference>
<keyword evidence="1" id="KW-0732">Signal</keyword>
<dbReference type="PANTHER" id="PTHR35889">
    <property type="entry name" value="CYCLOINULO-OLIGOSACCHARIDE FRUCTANOTRANSFERASE-RELATED"/>
    <property type="match status" value="1"/>
</dbReference>
<evidence type="ECO:0000313" key="5">
    <source>
        <dbReference type="Proteomes" id="UP001500840"/>
    </source>
</evidence>
<gene>
    <name evidence="4" type="ORF">GCM10023156_29420</name>
</gene>
<evidence type="ECO:0000256" key="1">
    <source>
        <dbReference type="SAM" id="SignalP"/>
    </source>
</evidence>
<dbReference type="Gene3D" id="2.60.40.1080">
    <property type="match status" value="1"/>
</dbReference>
<evidence type="ECO:0000259" key="3">
    <source>
        <dbReference type="Pfam" id="PF07587"/>
    </source>
</evidence>
<feature type="chain" id="PRO_5047127467" evidence="1">
    <location>
        <begin position="28"/>
        <end position="745"/>
    </location>
</feature>
<dbReference type="RefSeq" id="WP_345323176.1">
    <property type="nucleotide sequence ID" value="NZ_BAABGA010000035.1"/>
</dbReference>